<proteinExistence type="predicted"/>
<sequence>MENRYLSIDWRLDHPAIQREAFFGRFSFSAYDAVFIDPLEINRRWTREIGISPDGVRRIDANRDRGLSKTMTAWMGKRRAEAE</sequence>
<gene>
    <name evidence="1" type="ORF">S01H1_81897</name>
</gene>
<feature type="non-terminal residue" evidence="1">
    <location>
        <position position="83"/>
    </location>
</feature>
<protein>
    <submittedName>
        <fullName evidence="1">Uncharacterized protein</fullName>
    </submittedName>
</protein>
<dbReference type="EMBL" id="BARS01055470">
    <property type="protein sequence ID" value="GAG45991.1"/>
    <property type="molecule type" value="Genomic_DNA"/>
</dbReference>
<comment type="caution">
    <text evidence="1">The sequence shown here is derived from an EMBL/GenBank/DDBJ whole genome shotgun (WGS) entry which is preliminary data.</text>
</comment>
<organism evidence="1">
    <name type="scientific">marine sediment metagenome</name>
    <dbReference type="NCBI Taxonomy" id="412755"/>
    <lineage>
        <taxon>unclassified sequences</taxon>
        <taxon>metagenomes</taxon>
        <taxon>ecological metagenomes</taxon>
    </lineage>
</organism>
<accession>X0ZC96</accession>
<reference evidence="1" key="1">
    <citation type="journal article" date="2014" name="Front. Microbiol.">
        <title>High frequency of phylogenetically diverse reductive dehalogenase-homologous genes in deep subseafloor sedimentary metagenomes.</title>
        <authorList>
            <person name="Kawai M."/>
            <person name="Futagami T."/>
            <person name="Toyoda A."/>
            <person name="Takaki Y."/>
            <person name="Nishi S."/>
            <person name="Hori S."/>
            <person name="Arai W."/>
            <person name="Tsubouchi T."/>
            <person name="Morono Y."/>
            <person name="Uchiyama I."/>
            <person name="Ito T."/>
            <person name="Fujiyama A."/>
            <person name="Inagaki F."/>
            <person name="Takami H."/>
        </authorList>
    </citation>
    <scope>NUCLEOTIDE SEQUENCE</scope>
    <source>
        <strain evidence="1">Expedition CK06-06</strain>
    </source>
</reference>
<name>X0ZC96_9ZZZZ</name>
<evidence type="ECO:0000313" key="1">
    <source>
        <dbReference type="EMBL" id="GAG45991.1"/>
    </source>
</evidence>
<dbReference type="AlphaFoldDB" id="X0ZC96"/>